<dbReference type="NCBIfam" id="TIGR00420">
    <property type="entry name" value="trmU"/>
    <property type="match status" value="1"/>
</dbReference>
<evidence type="ECO:0000256" key="7">
    <source>
        <dbReference type="ARBA" id="ARBA00022694"/>
    </source>
</evidence>
<evidence type="ECO:0000256" key="11">
    <source>
        <dbReference type="ARBA" id="ARBA00023157"/>
    </source>
</evidence>
<keyword evidence="7" id="KW-0819">tRNA processing</keyword>
<evidence type="ECO:0000259" key="14">
    <source>
        <dbReference type="Pfam" id="PF20259"/>
    </source>
</evidence>
<comment type="similarity">
    <text evidence="3">Belongs to the MnmA/TRMU family.</text>
</comment>
<dbReference type="InterPro" id="IPR014729">
    <property type="entry name" value="Rossmann-like_a/b/a_fold"/>
</dbReference>
<dbReference type="Pfam" id="PF20259">
    <property type="entry name" value="tRNA_Me_trans_M"/>
    <property type="match status" value="1"/>
</dbReference>
<comment type="subcellular location">
    <subcellularLocation>
        <location evidence="2">Mitochondrion</location>
    </subcellularLocation>
</comment>
<dbReference type="Gene3D" id="3.40.50.620">
    <property type="entry name" value="HUPs"/>
    <property type="match status" value="1"/>
</dbReference>
<evidence type="ECO:0000256" key="4">
    <source>
        <dbReference type="ARBA" id="ARBA00011953"/>
    </source>
</evidence>
<feature type="domain" description="tRNA-specific 2-thiouridylase MnmA-like C-terminal" evidence="13">
    <location>
        <begin position="292"/>
        <end position="367"/>
    </location>
</feature>
<evidence type="ECO:0000313" key="16">
    <source>
        <dbReference type="Proteomes" id="UP000792457"/>
    </source>
</evidence>
<dbReference type="FunFam" id="3.40.50.620:FF:000104">
    <property type="entry name" value="Mitochondrial tRNA-specific 2-thiouridylase 1"/>
    <property type="match status" value="1"/>
</dbReference>
<dbReference type="Pfam" id="PF20258">
    <property type="entry name" value="tRNA_Me_trans_C"/>
    <property type="match status" value="1"/>
</dbReference>
<reference evidence="15" key="2">
    <citation type="submission" date="2017-10" db="EMBL/GenBank/DDBJ databases">
        <title>Ladona fulva Genome sequencing and assembly.</title>
        <authorList>
            <person name="Murali S."/>
            <person name="Richards S."/>
            <person name="Bandaranaike D."/>
            <person name="Bellair M."/>
            <person name="Blankenburg K."/>
            <person name="Chao H."/>
            <person name="Dinh H."/>
            <person name="Doddapaneni H."/>
            <person name="Dugan-Rocha S."/>
            <person name="Elkadiri S."/>
            <person name="Gnanaolivu R."/>
            <person name="Hernandez B."/>
            <person name="Skinner E."/>
            <person name="Javaid M."/>
            <person name="Lee S."/>
            <person name="Li M."/>
            <person name="Ming W."/>
            <person name="Munidasa M."/>
            <person name="Muniz J."/>
            <person name="Nguyen L."/>
            <person name="Hughes D."/>
            <person name="Osuji N."/>
            <person name="Pu L.-L."/>
            <person name="Puazo M."/>
            <person name="Qu C."/>
            <person name="Quiroz J."/>
            <person name="Raj R."/>
            <person name="Weissenberger G."/>
            <person name="Xin Y."/>
            <person name="Zou X."/>
            <person name="Han Y."/>
            <person name="Worley K."/>
            <person name="Muzny D."/>
            <person name="Gibbs R."/>
        </authorList>
    </citation>
    <scope>NUCLEOTIDE SEQUENCE</scope>
    <source>
        <strain evidence="15">Sampled in the wild</strain>
    </source>
</reference>
<dbReference type="SUPFAM" id="SSF52402">
    <property type="entry name" value="Adenine nucleotide alpha hydrolases-like"/>
    <property type="match status" value="1"/>
</dbReference>
<organism evidence="15 16">
    <name type="scientific">Ladona fulva</name>
    <name type="common">Scarce chaser dragonfly</name>
    <name type="synonym">Libellula fulva</name>
    <dbReference type="NCBI Taxonomy" id="123851"/>
    <lineage>
        <taxon>Eukaryota</taxon>
        <taxon>Metazoa</taxon>
        <taxon>Ecdysozoa</taxon>
        <taxon>Arthropoda</taxon>
        <taxon>Hexapoda</taxon>
        <taxon>Insecta</taxon>
        <taxon>Pterygota</taxon>
        <taxon>Palaeoptera</taxon>
        <taxon>Odonata</taxon>
        <taxon>Epiprocta</taxon>
        <taxon>Anisoptera</taxon>
        <taxon>Libelluloidea</taxon>
        <taxon>Libellulidae</taxon>
        <taxon>Ladona</taxon>
    </lineage>
</organism>
<evidence type="ECO:0000256" key="8">
    <source>
        <dbReference type="ARBA" id="ARBA00022741"/>
    </source>
</evidence>
<evidence type="ECO:0000256" key="6">
    <source>
        <dbReference type="ARBA" id="ARBA00022679"/>
    </source>
</evidence>
<keyword evidence="10" id="KW-0694">RNA-binding</keyword>
<dbReference type="GO" id="GO:0000049">
    <property type="term" value="F:tRNA binding"/>
    <property type="evidence" value="ECO:0007669"/>
    <property type="project" value="UniProtKB-KW"/>
</dbReference>
<dbReference type="Proteomes" id="UP000792457">
    <property type="component" value="Unassembled WGS sequence"/>
</dbReference>
<evidence type="ECO:0000256" key="10">
    <source>
        <dbReference type="ARBA" id="ARBA00022884"/>
    </source>
</evidence>
<dbReference type="Pfam" id="PF03054">
    <property type="entry name" value="tRNA_Me_trans"/>
    <property type="match status" value="1"/>
</dbReference>
<dbReference type="HAMAP" id="MF_00144">
    <property type="entry name" value="tRNA_thiouridyl_MnmA"/>
    <property type="match status" value="1"/>
</dbReference>
<dbReference type="CDD" id="cd01998">
    <property type="entry name" value="MnmA_TRMU-like"/>
    <property type="match status" value="1"/>
</dbReference>
<dbReference type="AlphaFoldDB" id="A0A8K0JW29"/>
<comment type="catalytic activity">
    <reaction evidence="12">
        <text>5-taurinomethyluridine(34) in tRNA + S-sulfanyl-L-cysteinyl-[protein] + AH2 + ATP = 5-taurinomethyl-2-thiouridine(34) in tRNA + L-cysteinyl-[protein] + A + AMP + diphosphate + H(+)</text>
        <dbReference type="Rhea" id="RHEA:47040"/>
        <dbReference type="Rhea" id="RHEA-COMP:10131"/>
        <dbReference type="Rhea" id="RHEA-COMP:11726"/>
        <dbReference type="Rhea" id="RHEA-COMP:11732"/>
        <dbReference type="Rhea" id="RHEA-COMP:11733"/>
        <dbReference type="ChEBI" id="CHEBI:13193"/>
        <dbReference type="ChEBI" id="CHEBI:15378"/>
        <dbReference type="ChEBI" id="CHEBI:17499"/>
        <dbReference type="ChEBI" id="CHEBI:29950"/>
        <dbReference type="ChEBI" id="CHEBI:30616"/>
        <dbReference type="ChEBI" id="CHEBI:33019"/>
        <dbReference type="ChEBI" id="CHEBI:61963"/>
        <dbReference type="ChEBI" id="CHEBI:87171"/>
        <dbReference type="ChEBI" id="CHEBI:87172"/>
        <dbReference type="ChEBI" id="CHEBI:456215"/>
        <dbReference type="EC" id="2.8.1.14"/>
    </reaction>
</comment>
<feature type="domain" description="tRNA-specific 2-thiouridylase MnmA-like central" evidence="14">
    <location>
        <begin position="215"/>
        <end position="277"/>
    </location>
</feature>
<dbReference type="PANTHER" id="PTHR11933:SF5">
    <property type="entry name" value="MITOCHONDRIAL TRNA-SPECIFIC 2-THIOURIDYLASE 1"/>
    <property type="match status" value="1"/>
</dbReference>
<gene>
    <name evidence="15" type="ORF">J437_LFUL001536</name>
</gene>
<dbReference type="GO" id="GO:0005524">
    <property type="term" value="F:ATP binding"/>
    <property type="evidence" value="ECO:0007669"/>
    <property type="project" value="UniProtKB-KW"/>
</dbReference>
<keyword evidence="16" id="KW-1185">Reference proteome</keyword>
<dbReference type="InterPro" id="IPR046885">
    <property type="entry name" value="MnmA-like_C"/>
</dbReference>
<dbReference type="InterPro" id="IPR004506">
    <property type="entry name" value="MnmA-like"/>
</dbReference>
<dbReference type="GO" id="GO:0005739">
    <property type="term" value="C:mitochondrion"/>
    <property type="evidence" value="ECO:0007669"/>
    <property type="project" value="UniProtKB-SubCell"/>
</dbReference>
<evidence type="ECO:0000256" key="5">
    <source>
        <dbReference type="ARBA" id="ARBA00022555"/>
    </source>
</evidence>
<accession>A0A8K0JW29</accession>
<evidence type="ECO:0000256" key="2">
    <source>
        <dbReference type="ARBA" id="ARBA00004173"/>
    </source>
</evidence>
<proteinExistence type="inferred from homology"/>
<sequence>MKIIKKVISAVSGGIDSAVSTYLLKAKGYEVVGVYMQNWDLLNEKGVCTAQNDIADAEWICNKIGIPFHIVNFVKEYWIEVFSNLIDDYESGLTPNPDILCNKRIKFDAFLKYAFEDQGADCISTGHYAQTSYGSYLEKYDADKGVHLLKAKDSLKDQTFFLSQISQNALQRTMFPIGCMRKSDVKKLAEAIHLEQILKKKESMGICFIGSRNFQDFISEYILAQPGNFVDIESGEIVGRHEGVHQWTVGQRCRIGGCRKPYFVVEKDTKNQDILVAPGTDHPALFTDLVFTDRPHWIHSVPLPLEADGLFDCHFRFQHTHRLLQCKVCLTAAGRLVVRLVKPLRAITPGQYAVFYLNEECLGSARILHPGPSQFMLESLKSKAFLPCC</sequence>
<evidence type="ECO:0000256" key="3">
    <source>
        <dbReference type="ARBA" id="ARBA00006191"/>
    </source>
</evidence>
<dbReference type="FunFam" id="2.30.30.280:FF:000001">
    <property type="entry name" value="tRNA-specific 2-thiouridylase MnmA"/>
    <property type="match status" value="1"/>
</dbReference>
<dbReference type="InterPro" id="IPR023382">
    <property type="entry name" value="MnmA-like_central_sf"/>
</dbReference>
<evidence type="ECO:0000256" key="12">
    <source>
        <dbReference type="ARBA" id="ARBA00049564"/>
    </source>
</evidence>
<name>A0A8K0JW29_LADFU</name>
<evidence type="ECO:0000313" key="15">
    <source>
        <dbReference type="EMBL" id="KAG8223259.1"/>
    </source>
</evidence>
<evidence type="ECO:0000256" key="1">
    <source>
        <dbReference type="ARBA" id="ARBA00003986"/>
    </source>
</evidence>
<dbReference type="Gene3D" id="2.40.30.10">
    <property type="entry name" value="Translation factors"/>
    <property type="match status" value="1"/>
</dbReference>
<keyword evidence="5" id="KW-0820">tRNA-binding</keyword>
<dbReference type="NCBIfam" id="NF001138">
    <property type="entry name" value="PRK00143.1"/>
    <property type="match status" value="1"/>
</dbReference>
<keyword evidence="8" id="KW-0547">Nucleotide-binding</keyword>
<dbReference type="OrthoDB" id="3685at2759"/>
<dbReference type="EC" id="2.8.1.14" evidence="4"/>
<dbReference type="GO" id="GO:0061708">
    <property type="term" value="F:tRNA-5-taurinomethyluridine 2-sulfurtransferase"/>
    <property type="evidence" value="ECO:0007669"/>
    <property type="project" value="UniProtKB-EC"/>
</dbReference>
<dbReference type="Gene3D" id="2.30.30.280">
    <property type="entry name" value="Adenine nucleotide alpha hydrolases-like domains"/>
    <property type="match status" value="1"/>
</dbReference>
<keyword evidence="11" id="KW-1015">Disulfide bond</keyword>
<keyword evidence="6" id="KW-0808">Transferase</keyword>
<dbReference type="PANTHER" id="PTHR11933">
    <property type="entry name" value="TRNA 5-METHYLAMINOMETHYL-2-THIOURIDYLATE -METHYLTRANSFERASE"/>
    <property type="match status" value="1"/>
</dbReference>
<keyword evidence="9" id="KW-0067">ATP-binding</keyword>
<evidence type="ECO:0000256" key="9">
    <source>
        <dbReference type="ARBA" id="ARBA00022840"/>
    </source>
</evidence>
<protein>
    <recommendedName>
        <fullName evidence="4">tRNA-5-taurinomethyluridine 2-sulfurtransferase</fullName>
        <ecNumber evidence="4">2.8.1.14</ecNumber>
    </recommendedName>
</protein>
<dbReference type="EMBL" id="KZ308156">
    <property type="protein sequence ID" value="KAG8223259.1"/>
    <property type="molecule type" value="Genomic_DNA"/>
</dbReference>
<dbReference type="InterPro" id="IPR046884">
    <property type="entry name" value="MnmA-like_central"/>
</dbReference>
<comment type="function">
    <text evidence="1">Catalyzes the 2-thiolation of uridine at the wobble position (U34) of mitochondrial tRNA(Lys), tRNA(Glu) and tRNA(Gln). Required for the formation of 5-taurinomethyl-2-thiouridine (tm5s2U) of mitochondrial tRNA(Lys), tRNA(Glu), and tRNA(Gln) at the wobble position. ATP is required to activate the C2 atom of the wobble base.</text>
</comment>
<dbReference type="GO" id="GO:0002143">
    <property type="term" value="P:tRNA wobble position uridine thiolation"/>
    <property type="evidence" value="ECO:0007669"/>
    <property type="project" value="TreeGrafter"/>
</dbReference>
<comment type="caution">
    <text evidence="15">The sequence shown here is derived from an EMBL/GenBank/DDBJ whole genome shotgun (WGS) entry which is preliminary data.</text>
</comment>
<reference evidence="15" key="1">
    <citation type="submission" date="2013-04" db="EMBL/GenBank/DDBJ databases">
        <authorList>
            <person name="Qu J."/>
            <person name="Murali S.C."/>
            <person name="Bandaranaike D."/>
            <person name="Bellair M."/>
            <person name="Blankenburg K."/>
            <person name="Chao H."/>
            <person name="Dinh H."/>
            <person name="Doddapaneni H."/>
            <person name="Downs B."/>
            <person name="Dugan-Rocha S."/>
            <person name="Elkadiri S."/>
            <person name="Gnanaolivu R.D."/>
            <person name="Hernandez B."/>
            <person name="Javaid M."/>
            <person name="Jayaseelan J.C."/>
            <person name="Lee S."/>
            <person name="Li M."/>
            <person name="Ming W."/>
            <person name="Munidasa M."/>
            <person name="Muniz J."/>
            <person name="Nguyen L."/>
            <person name="Ongeri F."/>
            <person name="Osuji N."/>
            <person name="Pu L.-L."/>
            <person name="Puazo M."/>
            <person name="Qu C."/>
            <person name="Quiroz J."/>
            <person name="Raj R."/>
            <person name="Weissenberger G."/>
            <person name="Xin Y."/>
            <person name="Zou X."/>
            <person name="Han Y."/>
            <person name="Richards S."/>
            <person name="Worley K."/>
            <person name="Muzny D."/>
            <person name="Gibbs R."/>
        </authorList>
    </citation>
    <scope>NUCLEOTIDE SEQUENCE</scope>
    <source>
        <strain evidence="15">Sampled in the wild</strain>
    </source>
</reference>
<evidence type="ECO:0000259" key="13">
    <source>
        <dbReference type="Pfam" id="PF20258"/>
    </source>
</evidence>